<proteinExistence type="predicted"/>
<keyword evidence="2" id="KW-1185">Reference proteome</keyword>
<evidence type="ECO:0000313" key="1">
    <source>
        <dbReference type="EMBL" id="EWC62746.1"/>
    </source>
</evidence>
<dbReference type="Proteomes" id="UP000019277">
    <property type="component" value="Unassembled WGS sequence"/>
</dbReference>
<reference evidence="1 2" key="1">
    <citation type="journal article" date="2014" name="Genome Announc.">
        <title>Draft Genome Sequence of the Antitrypanosomally Active Sponge-Associated Bacterium Actinokineospora sp. Strain EG49.</title>
        <authorList>
            <person name="Harjes J."/>
            <person name="Ryu T."/>
            <person name="Abdelmohsen U.R."/>
            <person name="Moitinho-Silva L."/>
            <person name="Horn H."/>
            <person name="Ravasi T."/>
            <person name="Hentschel U."/>
        </authorList>
    </citation>
    <scope>NUCLEOTIDE SEQUENCE [LARGE SCALE GENOMIC DNA]</scope>
    <source>
        <strain evidence="1 2">EG49</strain>
    </source>
</reference>
<comment type="caution">
    <text evidence="1">The sequence shown here is derived from an EMBL/GenBank/DDBJ whole genome shotgun (WGS) entry which is preliminary data.</text>
</comment>
<evidence type="ECO:0000313" key="2">
    <source>
        <dbReference type="Proteomes" id="UP000019277"/>
    </source>
</evidence>
<dbReference type="EMBL" id="AYXG01000072">
    <property type="protein sequence ID" value="EWC62746.1"/>
    <property type="molecule type" value="Genomic_DNA"/>
</dbReference>
<accession>W7J1F0</accession>
<sequence length="39" mass="4100">MSASSRVDVLGSELRGDQDAACDLALRAAKLIEPNLPES</sequence>
<organism evidence="1 2">
    <name type="scientific">Actinokineospora spheciospongiae</name>
    <dbReference type="NCBI Taxonomy" id="909613"/>
    <lineage>
        <taxon>Bacteria</taxon>
        <taxon>Bacillati</taxon>
        <taxon>Actinomycetota</taxon>
        <taxon>Actinomycetes</taxon>
        <taxon>Pseudonocardiales</taxon>
        <taxon>Pseudonocardiaceae</taxon>
        <taxon>Actinokineospora</taxon>
    </lineage>
</organism>
<dbReference type="AlphaFoldDB" id="W7J1F0"/>
<protein>
    <submittedName>
        <fullName evidence="1">Uncharacterized protein</fullName>
    </submittedName>
</protein>
<gene>
    <name evidence="1" type="ORF">UO65_1940</name>
</gene>
<name>W7J1F0_9PSEU</name>